<organism evidence="3 4">
    <name type="scientific">Mollisia scopiformis</name>
    <name type="common">Conifer needle endophyte fungus</name>
    <name type="synonym">Phialocephala scopiformis</name>
    <dbReference type="NCBI Taxonomy" id="149040"/>
    <lineage>
        <taxon>Eukaryota</taxon>
        <taxon>Fungi</taxon>
        <taxon>Dikarya</taxon>
        <taxon>Ascomycota</taxon>
        <taxon>Pezizomycotina</taxon>
        <taxon>Leotiomycetes</taxon>
        <taxon>Helotiales</taxon>
        <taxon>Mollisiaceae</taxon>
        <taxon>Mollisia</taxon>
    </lineage>
</organism>
<dbReference type="OrthoDB" id="10634566at2759"/>
<feature type="compositionally biased region" description="Acidic residues" evidence="2">
    <location>
        <begin position="126"/>
        <end position="138"/>
    </location>
</feature>
<accession>A0A194XJH4</accession>
<evidence type="ECO:0000313" key="4">
    <source>
        <dbReference type="Proteomes" id="UP000070700"/>
    </source>
</evidence>
<keyword evidence="1" id="KW-0175">Coiled coil</keyword>
<reference evidence="3 4" key="1">
    <citation type="submission" date="2015-10" db="EMBL/GenBank/DDBJ databases">
        <title>Full genome of DAOMC 229536 Phialocephala scopiformis, a fungal endophyte of spruce producing the potent anti-insectan compound rugulosin.</title>
        <authorList>
            <consortium name="DOE Joint Genome Institute"/>
            <person name="Walker A.K."/>
            <person name="Frasz S.L."/>
            <person name="Seifert K.A."/>
            <person name="Miller J.D."/>
            <person name="Mondo S.J."/>
            <person name="Labutti K."/>
            <person name="Lipzen A."/>
            <person name="Dockter R."/>
            <person name="Kennedy M."/>
            <person name="Grigoriev I.V."/>
            <person name="Spatafora J.W."/>
        </authorList>
    </citation>
    <scope>NUCLEOTIDE SEQUENCE [LARGE SCALE GENOMIC DNA]</scope>
    <source>
        <strain evidence="3 4">CBS 120377</strain>
    </source>
</reference>
<name>A0A194XJH4_MOLSC</name>
<dbReference type="EMBL" id="KQ947410">
    <property type="protein sequence ID" value="KUJ19907.1"/>
    <property type="molecule type" value="Genomic_DNA"/>
</dbReference>
<feature type="coiled-coil region" evidence="1">
    <location>
        <begin position="174"/>
        <end position="206"/>
    </location>
</feature>
<feature type="compositionally biased region" description="Basic and acidic residues" evidence="2">
    <location>
        <begin position="108"/>
        <end position="125"/>
    </location>
</feature>
<dbReference type="AlphaFoldDB" id="A0A194XJH4"/>
<keyword evidence="4" id="KW-1185">Reference proteome</keyword>
<sequence>MPPKTKAPATGVEKYNLQLPMHLQLLYSIILEVGLPTGTEAWDRIASRIPVGEDGKDVPGTAIKKRWHRLETNLDKGELFGEDHKDILAESKTKVVKEVKKVAVKEKKVAKGKGKGKEKAQKVVEEIEDEEQDGDEVPEASSSKVAVEDEEMKEPPAKKAKVEKSKKEPKKLKVVKSQELKKVVENEVEEQQIEETEMDEIEIEEDVHPEVMEMEAEAGHEV</sequence>
<dbReference type="InParanoid" id="A0A194XJH4"/>
<feature type="compositionally biased region" description="Basic and acidic residues" evidence="2">
    <location>
        <begin position="153"/>
        <end position="166"/>
    </location>
</feature>
<dbReference type="GeneID" id="28822661"/>
<feature type="region of interest" description="Disordered" evidence="2">
    <location>
        <begin position="108"/>
        <end position="173"/>
    </location>
</feature>
<protein>
    <submittedName>
        <fullName evidence="3">Uncharacterized protein</fullName>
    </submittedName>
</protein>
<evidence type="ECO:0000256" key="2">
    <source>
        <dbReference type="SAM" id="MobiDB-lite"/>
    </source>
</evidence>
<dbReference type="KEGG" id="psco:LY89DRAFT_666749"/>
<evidence type="ECO:0000256" key="1">
    <source>
        <dbReference type="SAM" id="Coils"/>
    </source>
</evidence>
<evidence type="ECO:0000313" key="3">
    <source>
        <dbReference type="EMBL" id="KUJ19907.1"/>
    </source>
</evidence>
<proteinExistence type="predicted"/>
<dbReference type="RefSeq" id="XP_018074262.1">
    <property type="nucleotide sequence ID" value="XM_018212935.1"/>
</dbReference>
<gene>
    <name evidence="3" type="ORF">LY89DRAFT_666749</name>
</gene>
<dbReference type="Proteomes" id="UP000070700">
    <property type="component" value="Unassembled WGS sequence"/>
</dbReference>